<dbReference type="PANTHER" id="PTHR47219:SF20">
    <property type="entry name" value="TBC1 DOMAIN FAMILY MEMBER 2B"/>
    <property type="match status" value="1"/>
</dbReference>
<dbReference type="HOGENOM" id="CLU_476885_0_0_1"/>
<dbReference type="InterPro" id="IPR035969">
    <property type="entry name" value="Rab-GAP_TBC_sf"/>
</dbReference>
<reference evidence="4" key="1">
    <citation type="journal article" date="2013" name="Nature">
        <title>Pan genome of the phytoplankton Emiliania underpins its global distribution.</title>
        <authorList>
            <person name="Read B.A."/>
            <person name="Kegel J."/>
            <person name="Klute M.J."/>
            <person name="Kuo A."/>
            <person name="Lefebvre S.C."/>
            <person name="Maumus F."/>
            <person name="Mayer C."/>
            <person name="Miller J."/>
            <person name="Monier A."/>
            <person name="Salamov A."/>
            <person name="Young J."/>
            <person name="Aguilar M."/>
            <person name="Claverie J.M."/>
            <person name="Frickenhaus S."/>
            <person name="Gonzalez K."/>
            <person name="Herman E.K."/>
            <person name="Lin Y.C."/>
            <person name="Napier J."/>
            <person name="Ogata H."/>
            <person name="Sarno A.F."/>
            <person name="Shmutz J."/>
            <person name="Schroeder D."/>
            <person name="de Vargas C."/>
            <person name="Verret F."/>
            <person name="von Dassow P."/>
            <person name="Valentin K."/>
            <person name="Van de Peer Y."/>
            <person name="Wheeler G."/>
            <person name="Dacks J.B."/>
            <person name="Delwiche C.F."/>
            <person name="Dyhrman S.T."/>
            <person name="Glockner G."/>
            <person name="John U."/>
            <person name="Richards T."/>
            <person name="Worden A.Z."/>
            <person name="Zhang X."/>
            <person name="Grigoriev I.V."/>
            <person name="Allen A.E."/>
            <person name="Bidle K."/>
            <person name="Borodovsky M."/>
            <person name="Bowler C."/>
            <person name="Brownlee C."/>
            <person name="Cock J.M."/>
            <person name="Elias M."/>
            <person name="Gladyshev V.N."/>
            <person name="Groth M."/>
            <person name="Guda C."/>
            <person name="Hadaegh A."/>
            <person name="Iglesias-Rodriguez M.D."/>
            <person name="Jenkins J."/>
            <person name="Jones B.M."/>
            <person name="Lawson T."/>
            <person name="Leese F."/>
            <person name="Lindquist E."/>
            <person name="Lobanov A."/>
            <person name="Lomsadze A."/>
            <person name="Malik S.B."/>
            <person name="Marsh M.E."/>
            <person name="Mackinder L."/>
            <person name="Mock T."/>
            <person name="Mueller-Roeber B."/>
            <person name="Pagarete A."/>
            <person name="Parker M."/>
            <person name="Probert I."/>
            <person name="Quesneville H."/>
            <person name="Raines C."/>
            <person name="Rensing S.A."/>
            <person name="Riano-Pachon D.M."/>
            <person name="Richier S."/>
            <person name="Rokitta S."/>
            <person name="Shiraiwa Y."/>
            <person name="Soanes D.M."/>
            <person name="van der Giezen M."/>
            <person name="Wahlund T.M."/>
            <person name="Williams B."/>
            <person name="Wilson W."/>
            <person name="Wolfe G."/>
            <person name="Wurch L.L."/>
        </authorList>
    </citation>
    <scope>NUCLEOTIDE SEQUENCE</scope>
</reference>
<dbReference type="FunFam" id="1.10.8.270:FF:000026">
    <property type="entry name" value="TBC (Tre-2/Bub2/Cdc16) domain family"/>
    <property type="match status" value="1"/>
</dbReference>
<dbReference type="PaxDb" id="2903-EOD25892"/>
<dbReference type="InterPro" id="IPR000195">
    <property type="entry name" value="Rab-GAP-TBC_dom"/>
</dbReference>
<organism evidence="3 4">
    <name type="scientific">Emiliania huxleyi (strain CCMP1516)</name>
    <dbReference type="NCBI Taxonomy" id="280463"/>
    <lineage>
        <taxon>Eukaryota</taxon>
        <taxon>Haptista</taxon>
        <taxon>Haptophyta</taxon>
        <taxon>Prymnesiophyceae</taxon>
        <taxon>Isochrysidales</taxon>
        <taxon>Noelaerhabdaceae</taxon>
        <taxon>Emiliania</taxon>
    </lineage>
</organism>
<reference evidence="3" key="2">
    <citation type="submission" date="2024-10" db="UniProtKB">
        <authorList>
            <consortium name="EnsemblProtists"/>
        </authorList>
    </citation>
    <scope>IDENTIFICATION</scope>
</reference>
<dbReference type="RefSeq" id="XP_005778321.1">
    <property type="nucleotide sequence ID" value="XM_005778264.1"/>
</dbReference>
<feature type="compositionally biased region" description="Low complexity" evidence="1">
    <location>
        <begin position="56"/>
        <end position="65"/>
    </location>
</feature>
<proteinExistence type="predicted"/>
<dbReference type="Gene3D" id="1.10.472.80">
    <property type="entry name" value="Ypt/Rab-GAP domain of gyp1p, domain 3"/>
    <property type="match status" value="1"/>
</dbReference>
<evidence type="ECO:0000313" key="4">
    <source>
        <dbReference type="Proteomes" id="UP000013827"/>
    </source>
</evidence>
<protein>
    <recommendedName>
        <fullName evidence="2">Rab-GAP TBC domain-containing protein</fullName>
    </recommendedName>
</protein>
<feature type="compositionally biased region" description="Gly residues" evidence="1">
    <location>
        <begin position="66"/>
        <end position="85"/>
    </location>
</feature>
<feature type="region of interest" description="Disordered" evidence="1">
    <location>
        <begin position="1"/>
        <end position="86"/>
    </location>
</feature>
<dbReference type="EnsemblProtists" id="EOD25892">
    <property type="protein sequence ID" value="EOD25892"/>
    <property type="gene ID" value="EMIHUDRAFT_631942"/>
</dbReference>
<accession>A0A0D3JQV7</accession>
<dbReference type="Proteomes" id="UP000013827">
    <property type="component" value="Unassembled WGS sequence"/>
</dbReference>
<dbReference type="AlphaFoldDB" id="A0A0D3JQV7"/>
<name>A0A0D3JQV7_EMIH1</name>
<dbReference type="InterPro" id="IPR050302">
    <property type="entry name" value="Rab_GAP_TBC_domain"/>
</dbReference>
<dbReference type="KEGG" id="ehx:EMIHUDRAFT_631942"/>
<feature type="compositionally biased region" description="Gly residues" evidence="1">
    <location>
        <begin position="46"/>
        <end position="55"/>
    </location>
</feature>
<dbReference type="GeneID" id="17271333"/>
<dbReference type="Pfam" id="PF00566">
    <property type="entry name" value="RabGAP-TBC"/>
    <property type="match status" value="1"/>
</dbReference>
<dbReference type="GO" id="GO:0031267">
    <property type="term" value="F:small GTPase binding"/>
    <property type="evidence" value="ECO:0007669"/>
    <property type="project" value="TreeGrafter"/>
</dbReference>
<dbReference type="PROSITE" id="PS50086">
    <property type="entry name" value="TBC_RABGAP"/>
    <property type="match status" value="1"/>
</dbReference>
<keyword evidence="4" id="KW-1185">Reference proteome</keyword>
<feature type="compositionally biased region" description="Basic and acidic residues" evidence="1">
    <location>
        <begin position="1"/>
        <end position="11"/>
    </location>
</feature>
<dbReference type="GO" id="GO:0005096">
    <property type="term" value="F:GTPase activator activity"/>
    <property type="evidence" value="ECO:0007669"/>
    <property type="project" value="TreeGrafter"/>
</dbReference>
<feature type="domain" description="Rab-GAP TBC" evidence="2">
    <location>
        <begin position="152"/>
        <end position="341"/>
    </location>
</feature>
<dbReference type="eggNOG" id="KOG2058">
    <property type="taxonomic scope" value="Eukaryota"/>
</dbReference>
<dbReference type="STRING" id="2903.R1CTB5"/>
<dbReference type="SUPFAM" id="SSF47923">
    <property type="entry name" value="Ypt/Rab-GAP domain of gyp1p"/>
    <property type="match status" value="2"/>
</dbReference>
<evidence type="ECO:0000259" key="2">
    <source>
        <dbReference type="PROSITE" id="PS50086"/>
    </source>
</evidence>
<dbReference type="PANTHER" id="PTHR47219">
    <property type="entry name" value="RAB GTPASE-ACTIVATING PROTEIN 1-LIKE"/>
    <property type="match status" value="1"/>
</dbReference>
<dbReference type="SMART" id="SM00164">
    <property type="entry name" value="TBC"/>
    <property type="match status" value="1"/>
</dbReference>
<evidence type="ECO:0000313" key="3">
    <source>
        <dbReference type="EnsemblProtists" id="EOD25892"/>
    </source>
</evidence>
<evidence type="ECO:0000256" key="1">
    <source>
        <dbReference type="SAM" id="MobiDB-lite"/>
    </source>
</evidence>
<sequence>MRRVRDERRATAGEVAEEEEGGGAAGAALPSSPLLVSTASWEGGEEGGGGEGGGPAAAVVARASASGGGADGGAAGSGGGAGGGVETVEETFDETLDEYGFCVREAHAEAYRASHRLSQADLKLWRERWAAAVRGSAWGGRLPPWVVALGRSRMSRARPHLWLSATGAARRMHTAQRSYATLVEMTSAAALPDAKQVESDLPRTFPTHPLFRRSGPARAALRRVLLAYAVHDPAVGYCQSLNFVAAMLLLVAGEEGAFWLLDAICRSVLPDCYTLQMTGLSIDTRAFATLFKAALPELHAHFQRIEVPLEILASQWFLCLFTNVLPTPTLLRLWDHTLCGGGVSTLDAAALTLLARLEKRLRRAEDVGAVYEIIGTCGPALWQSNDFMNQLDETLLSADPQGSLRAAVREEREAERAAWLGRALEGTRLTHSHLAVLGVLSPRAAAAAAATAAAAAGGDLQLRVEAAAAAAAAAAAPTSTARGGGALLREAHLDRHYDARALRLALCRVCDPPPDEEQAAKLLVAVNGAAGGGAVPLRRLLLALRPTEPNDSSQRLEAALARLGLQLRWDGG</sequence>
<dbReference type="Gene3D" id="1.10.8.270">
    <property type="entry name" value="putative rabgap domain of human tbc1 domain family member 14 like domains"/>
    <property type="match status" value="1"/>
</dbReference>